<evidence type="ECO:0000259" key="8">
    <source>
        <dbReference type="PROSITE" id="PS51645"/>
    </source>
</evidence>
<evidence type="ECO:0000256" key="2">
    <source>
        <dbReference type="ARBA" id="ARBA00022630"/>
    </source>
</evidence>
<sequence length="551" mass="63933">MSHENAIHWFRKCLRIHDNPALLEAIKNSKHFWPIFILDPWFVKNMKCGPNRWRFLAQSLQDLDDSLRKFNSRLFVIRGKPMEVFPQIVKKWKIKLLTFESDTEPYAKVRDEEIQTLMKILKVEVCTFSTNTIYNPEKIIEFNGKVPLTMQAYLNIVDKIGLPAKPVQSEEKIILLTSDKERCSPLEDISDSKYDVPTLEELGVKVNDLYPCLYPGGETEALKRLERSLSNEQYVCKFSKPDTSPNSIKPSTTVLSPYVKFGCLSARTFYYKIRDVYLKSKSGYTKPPVSLHGQLFWREFFYTVGSVTPHFDQMIENSVCRQIPWMENKEHLEAWAHGRTGYPFIDAIMTQLRQEGWVHHLARHAVACFLTRGDLWISWEHGMKVFEELLLDADWSLNAGNWMWLSASAFFHQYYRVYSPIAFGKKTDKNGDYIRKYVPILKRFPPEYIYEPWKAPKKLQEQLGCVIGKDYPSPIVDHDKARVENLRRMDAVYKSAKESGGKKSASPKKSQKQSPKASSSHQTSALSSTPKSTKRANSQQQNKITKFLKLQ</sequence>
<dbReference type="Gene3D" id="1.25.40.80">
    <property type="match status" value="1"/>
</dbReference>
<dbReference type="PANTHER" id="PTHR11455:SF9">
    <property type="entry name" value="CRYPTOCHROME CIRCADIAN CLOCK 5 ISOFORM X1"/>
    <property type="match status" value="1"/>
</dbReference>
<evidence type="ECO:0000256" key="7">
    <source>
        <dbReference type="SAM" id="MobiDB-lite"/>
    </source>
</evidence>
<evidence type="ECO:0000256" key="3">
    <source>
        <dbReference type="ARBA" id="ARBA00022741"/>
    </source>
</evidence>
<dbReference type="InterPro" id="IPR014729">
    <property type="entry name" value="Rossmann-like_a/b/a_fold"/>
</dbReference>
<dbReference type="InterPro" id="IPR036134">
    <property type="entry name" value="Crypto/Photolyase_FAD-like_sf"/>
</dbReference>
<comment type="cofactor">
    <cofactor evidence="5">
        <name>FAD</name>
        <dbReference type="ChEBI" id="CHEBI:57692"/>
    </cofactor>
    <text evidence="5">Binds 1 FAD per subunit.</text>
</comment>
<dbReference type="GO" id="GO:0005634">
    <property type="term" value="C:nucleus"/>
    <property type="evidence" value="ECO:0007669"/>
    <property type="project" value="TreeGrafter"/>
</dbReference>
<dbReference type="Gene3D" id="1.10.579.10">
    <property type="entry name" value="DNA Cyclobutane Dipyrimidine Photolyase, subunit A, domain 3"/>
    <property type="match status" value="1"/>
</dbReference>
<reference evidence="9" key="1">
    <citation type="journal article" date="2016" name="Mol. Ecol. Resour.">
        <title>Evaluation of the impact of RNA preservation methods of spiders for de novo transcriptome assembly.</title>
        <authorList>
            <person name="Kono N."/>
            <person name="Nakamura H."/>
            <person name="Ito Y."/>
            <person name="Tomita M."/>
            <person name="Arakawa K."/>
        </authorList>
    </citation>
    <scope>NUCLEOTIDE SEQUENCE</scope>
    <source>
        <tissue evidence="9">Whole body</tissue>
    </source>
</reference>
<keyword evidence="3" id="KW-0547">Nucleotide-binding</keyword>
<dbReference type="GO" id="GO:0032922">
    <property type="term" value="P:circadian regulation of gene expression"/>
    <property type="evidence" value="ECO:0007669"/>
    <property type="project" value="TreeGrafter"/>
</dbReference>
<dbReference type="GO" id="GO:0005737">
    <property type="term" value="C:cytoplasm"/>
    <property type="evidence" value="ECO:0007669"/>
    <property type="project" value="TreeGrafter"/>
</dbReference>
<protein>
    <recommendedName>
        <fullName evidence="8">Photolyase/cryptochrome alpha/beta domain-containing protein</fullName>
    </recommendedName>
</protein>
<feature type="compositionally biased region" description="Low complexity" evidence="7">
    <location>
        <begin position="512"/>
        <end position="529"/>
    </location>
</feature>
<dbReference type="GO" id="GO:0043153">
    <property type="term" value="P:entrainment of circadian clock by photoperiod"/>
    <property type="evidence" value="ECO:0007669"/>
    <property type="project" value="TreeGrafter"/>
</dbReference>
<feature type="binding site" evidence="5">
    <location>
        <begin position="252"/>
        <end position="256"/>
    </location>
    <ligand>
        <name>FAD</name>
        <dbReference type="ChEBI" id="CHEBI:57692"/>
    </ligand>
</feature>
<evidence type="ECO:0000256" key="6">
    <source>
        <dbReference type="PIRSR" id="PIRSR602081-2"/>
    </source>
</evidence>
<dbReference type="InterPro" id="IPR005101">
    <property type="entry name" value="Cryptochr/Photolyase_FAD-bd"/>
</dbReference>
<dbReference type="OrthoDB" id="435881at2759"/>
<dbReference type="GO" id="GO:0071949">
    <property type="term" value="F:FAD binding"/>
    <property type="evidence" value="ECO:0007669"/>
    <property type="project" value="TreeGrafter"/>
</dbReference>
<feature type="site" description="Electron transfer via tryptophanyl radical" evidence="6">
    <location>
        <position position="402"/>
    </location>
</feature>
<proteinExistence type="evidence at transcript level"/>
<keyword evidence="4 5" id="KW-0274">FAD</keyword>
<dbReference type="Gene3D" id="3.40.50.620">
    <property type="entry name" value="HUPs"/>
    <property type="match status" value="1"/>
</dbReference>
<dbReference type="PANTHER" id="PTHR11455">
    <property type="entry name" value="CRYPTOCHROME"/>
    <property type="match status" value="1"/>
</dbReference>
<evidence type="ECO:0000256" key="4">
    <source>
        <dbReference type="ARBA" id="ARBA00022827"/>
    </source>
</evidence>
<dbReference type="SUPFAM" id="SSF52425">
    <property type="entry name" value="Cryptochrome/photolyase, N-terminal domain"/>
    <property type="match status" value="1"/>
</dbReference>
<feature type="binding site" evidence="5">
    <location>
        <begin position="294"/>
        <end position="301"/>
    </location>
    <ligand>
        <name>FAD</name>
        <dbReference type="ChEBI" id="CHEBI:57692"/>
    </ligand>
</feature>
<dbReference type="InterPro" id="IPR006050">
    <property type="entry name" value="DNA_photolyase_N"/>
</dbReference>
<evidence type="ECO:0000256" key="5">
    <source>
        <dbReference type="PIRSR" id="PIRSR602081-1"/>
    </source>
</evidence>
<feature type="region of interest" description="Disordered" evidence="7">
    <location>
        <begin position="494"/>
        <end position="551"/>
    </location>
</feature>
<name>A0A2L2YKW3_PARTP</name>
<dbReference type="Pfam" id="PF00875">
    <property type="entry name" value="DNA_photolyase"/>
    <property type="match status" value="1"/>
</dbReference>
<dbReference type="FunFam" id="1.10.579.10:FF:000004">
    <property type="entry name" value="Cryptochrome-1"/>
    <property type="match status" value="1"/>
</dbReference>
<dbReference type="AlphaFoldDB" id="A0A2L2YKW3"/>
<accession>A0A2L2YKW3</accession>
<feature type="site" description="Electron transfer via tryptophanyl radical" evidence="6">
    <location>
        <position position="379"/>
    </location>
</feature>
<feature type="binding site" evidence="5">
    <location>
        <begin position="392"/>
        <end position="394"/>
    </location>
    <ligand>
        <name>FAD</name>
        <dbReference type="ChEBI" id="CHEBI:57692"/>
    </ligand>
</feature>
<feature type="compositionally biased region" description="Polar residues" evidence="7">
    <location>
        <begin position="535"/>
        <end position="544"/>
    </location>
</feature>
<dbReference type="GO" id="GO:0003677">
    <property type="term" value="F:DNA binding"/>
    <property type="evidence" value="ECO:0007669"/>
    <property type="project" value="TreeGrafter"/>
</dbReference>
<dbReference type="SUPFAM" id="SSF48173">
    <property type="entry name" value="Cryptochrome/photolyase FAD-binding domain"/>
    <property type="match status" value="1"/>
</dbReference>
<dbReference type="InterPro" id="IPR002081">
    <property type="entry name" value="Cryptochrome/DNA_photolyase_1"/>
</dbReference>
<dbReference type="Pfam" id="PF03441">
    <property type="entry name" value="FAD_binding_7"/>
    <property type="match status" value="1"/>
</dbReference>
<dbReference type="PROSITE" id="PS51645">
    <property type="entry name" value="PHR_CRY_ALPHA_BETA"/>
    <property type="match status" value="1"/>
</dbReference>
<dbReference type="InterPro" id="IPR036155">
    <property type="entry name" value="Crypto/Photolyase_N_sf"/>
</dbReference>
<feature type="site" description="Electron transfer via tryptophanyl radical" evidence="6">
    <location>
        <position position="325"/>
    </location>
</feature>
<evidence type="ECO:0000313" key="9">
    <source>
        <dbReference type="EMBL" id="LAA08080.1"/>
    </source>
</evidence>
<keyword evidence="2 5" id="KW-0285">Flavoprotein</keyword>
<organism evidence="9">
    <name type="scientific">Parasteatoda tepidariorum</name>
    <name type="common">Common house spider</name>
    <name type="synonym">Achaearanea tepidariorum</name>
    <dbReference type="NCBI Taxonomy" id="114398"/>
    <lineage>
        <taxon>Eukaryota</taxon>
        <taxon>Metazoa</taxon>
        <taxon>Ecdysozoa</taxon>
        <taxon>Arthropoda</taxon>
        <taxon>Chelicerata</taxon>
        <taxon>Arachnida</taxon>
        <taxon>Araneae</taxon>
        <taxon>Araneomorphae</taxon>
        <taxon>Entelegynae</taxon>
        <taxon>Araneoidea</taxon>
        <taxon>Theridiidae</taxon>
        <taxon>Parasteatoda</taxon>
    </lineage>
</organism>
<evidence type="ECO:0000256" key="1">
    <source>
        <dbReference type="ARBA" id="ARBA00005862"/>
    </source>
</evidence>
<dbReference type="EMBL" id="IAAA01024447">
    <property type="protein sequence ID" value="LAA08080.1"/>
    <property type="molecule type" value="mRNA"/>
</dbReference>
<feature type="domain" description="Photolyase/cryptochrome alpha/beta" evidence="8">
    <location>
        <begin position="4"/>
        <end position="133"/>
    </location>
</feature>
<comment type="similarity">
    <text evidence="1">Belongs to the DNA photolyase class-1 family.</text>
</comment>
<dbReference type="GO" id="GO:0003904">
    <property type="term" value="F:deoxyribodipyrimidine photo-lyase activity"/>
    <property type="evidence" value="ECO:0007669"/>
    <property type="project" value="TreeGrafter"/>
</dbReference>